<gene>
    <name evidence="1" type="ORF">ARMOST_12314</name>
</gene>
<protein>
    <submittedName>
        <fullName evidence="1">Uncharacterized protein</fullName>
    </submittedName>
</protein>
<organism evidence="1 2">
    <name type="scientific">Armillaria ostoyae</name>
    <name type="common">Armillaria root rot fungus</name>
    <dbReference type="NCBI Taxonomy" id="47428"/>
    <lineage>
        <taxon>Eukaryota</taxon>
        <taxon>Fungi</taxon>
        <taxon>Dikarya</taxon>
        <taxon>Basidiomycota</taxon>
        <taxon>Agaricomycotina</taxon>
        <taxon>Agaricomycetes</taxon>
        <taxon>Agaricomycetidae</taxon>
        <taxon>Agaricales</taxon>
        <taxon>Marasmiineae</taxon>
        <taxon>Physalacriaceae</taxon>
        <taxon>Armillaria</taxon>
    </lineage>
</organism>
<evidence type="ECO:0000313" key="1">
    <source>
        <dbReference type="EMBL" id="SJL08939.1"/>
    </source>
</evidence>
<proteinExistence type="predicted"/>
<dbReference type="Proteomes" id="UP000219338">
    <property type="component" value="Unassembled WGS sequence"/>
</dbReference>
<accession>A0A284RJJ5</accession>
<dbReference type="AlphaFoldDB" id="A0A284RJJ5"/>
<reference evidence="2" key="1">
    <citation type="journal article" date="2017" name="Nat. Ecol. Evol.">
        <title>Genome expansion and lineage-specific genetic innovations in the forest pathogenic fungi Armillaria.</title>
        <authorList>
            <person name="Sipos G."/>
            <person name="Prasanna A.N."/>
            <person name="Walter M.C."/>
            <person name="O'Connor E."/>
            <person name="Balint B."/>
            <person name="Krizsan K."/>
            <person name="Kiss B."/>
            <person name="Hess J."/>
            <person name="Varga T."/>
            <person name="Slot J."/>
            <person name="Riley R."/>
            <person name="Boka B."/>
            <person name="Rigling D."/>
            <person name="Barry K."/>
            <person name="Lee J."/>
            <person name="Mihaltcheva S."/>
            <person name="LaButti K."/>
            <person name="Lipzen A."/>
            <person name="Waldron R."/>
            <person name="Moloney N.M."/>
            <person name="Sperisen C."/>
            <person name="Kredics L."/>
            <person name="Vagvoelgyi C."/>
            <person name="Patrignani A."/>
            <person name="Fitzpatrick D."/>
            <person name="Nagy I."/>
            <person name="Doyle S."/>
            <person name="Anderson J.B."/>
            <person name="Grigoriev I.V."/>
            <person name="Gueldener U."/>
            <person name="Muensterkoetter M."/>
            <person name="Nagy L.G."/>
        </authorList>
    </citation>
    <scope>NUCLEOTIDE SEQUENCE [LARGE SCALE GENOMIC DNA]</scope>
    <source>
        <strain evidence="2">C18/9</strain>
    </source>
</reference>
<sequence length="71" mass="8021">MTTTTMATNEGSSLILQYYPVAEVNFVQKVYTPMNSLVFAQGKFSGVLKRRLTLEGLHDFHEPRDRLSPST</sequence>
<evidence type="ECO:0000313" key="2">
    <source>
        <dbReference type="Proteomes" id="UP000219338"/>
    </source>
</evidence>
<keyword evidence="2" id="KW-1185">Reference proteome</keyword>
<name>A0A284RJJ5_ARMOS</name>
<dbReference type="EMBL" id="FUEG01000010">
    <property type="protein sequence ID" value="SJL08939.1"/>
    <property type="molecule type" value="Genomic_DNA"/>
</dbReference>